<dbReference type="AlphaFoldDB" id="A0A8X6H8S4"/>
<name>A0A8X6H8S4_TRICU</name>
<evidence type="ECO:0000313" key="3">
    <source>
        <dbReference type="Proteomes" id="UP000887116"/>
    </source>
</evidence>
<feature type="region of interest" description="Disordered" evidence="1">
    <location>
        <begin position="43"/>
        <end position="71"/>
    </location>
</feature>
<evidence type="ECO:0000313" key="2">
    <source>
        <dbReference type="EMBL" id="GFQ81999.1"/>
    </source>
</evidence>
<sequence length="129" mass="14860">MSKRGGQKKVWIAGRVRRLPCGPESVRWQALRARAENFLERERERIQRDSEPEEPSDVNGKQTVSKRLRGPAETRGRFAELCELTQFLLDIRSHGCRNGPDSGCDNLYLTLRKCKKEEIPSQIEVTTHL</sequence>
<evidence type="ECO:0000256" key="1">
    <source>
        <dbReference type="SAM" id="MobiDB-lite"/>
    </source>
</evidence>
<comment type="caution">
    <text evidence="2">The sequence shown here is derived from an EMBL/GenBank/DDBJ whole genome shotgun (WGS) entry which is preliminary data.</text>
</comment>
<dbReference type="EMBL" id="BMAO01032414">
    <property type="protein sequence ID" value="GFQ81999.1"/>
    <property type="molecule type" value="Genomic_DNA"/>
</dbReference>
<protein>
    <submittedName>
        <fullName evidence="2">Uncharacterized protein</fullName>
    </submittedName>
</protein>
<gene>
    <name evidence="2" type="ORF">TNCT_386341</name>
</gene>
<proteinExistence type="predicted"/>
<organism evidence="2 3">
    <name type="scientific">Trichonephila clavata</name>
    <name type="common">Joro spider</name>
    <name type="synonym">Nephila clavata</name>
    <dbReference type="NCBI Taxonomy" id="2740835"/>
    <lineage>
        <taxon>Eukaryota</taxon>
        <taxon>Metazoa</taxon>
        <taxon>Ecdysozoa</taxon>
        <taxon>Arthropoda</taxon>
        <taxon>Chelicerata</taxon>
        <taxon>Arachnida</taxon>
        <taxon>Araneae</taxon>
        <taxon>Araneomorphae</taxon>
        <taxon>Entelegynae</taxon>
        <taxon>Araneoidea</taxon>
        <taxon>Nephilidae</taxon>
        <taxon>Trichonephila</taxon>
    </lineage>
</organism>
<accession>A0A8X6H8S4</accession>
<keyword evidence="3" id="KW-1185">Reference proteome</keyword>
<dbReference type="Proteomes" id="UP000887116">
    <property type="component" value="Unassembled WGS sequence"/>
</dbReference>
<reference evidence="2" key="1">
    <citation type="submission" date="2020-07" db="EMBL/GenBank/DDBJ databases">
        <title>Multicomponent nature underlies the extraordinary mechanical properties of spider dragline silk.</title>
        <authorList>
            <person name="Kono N."/>
            <person name="Nakamura H."/>
            <person name="Mori M."/>
            <person name="Yoshida Y."/>
            <person name="Ohtoshi R."/>
            <person name="Malay A.D."/>
            <person name="Moran D.A.P."/>
            <person name="Tomita M."/>
            <person name="Numata K."/>
            <person name="Arakawa K."/>
        </authorList>
    </citation>
    <scope>NUCLEOTIDE SEQUENCE</scope>
</reference>